<dbReference type="OrthoDB" id="443318at2759"/>
<reference evidence="6" key="2">
    <citation type="submission" date="2018-10" db="UniProtKB">
        <authorList>
            <consortium name="EnsemblPlants"/>
        </authorList>
    </citation>
    <scope>IDENTIFICATION</scope>
</reference>
<keyword evidence="2 5" id="KW-0732">Signal</keyword>
<dbReference type="InterPro" id="IPR029058">
    <property type="entry name" value="AB_hydrolase_fold"/>
</dbReference>
<dbReference type="FunFam" id="3.40.50.1820:FF:000072">
    <property type="entry name" value="Serine carboxypeptidase-like 19"/>
    <property type="match status" value="1"/>
</dbReference>
<feature type="chain" id="PRO_5043179766" description="Carboxypeptidase" evidence="5">
    <location>
        <begin position="36"/>
        <end position="477"/>
    </location>
</feature>
<dbReference type="FunFam" id="3.40.50.12670:FF:000001">
    <property type="entry name" value="Carboxypeptidase"/>
    <property type="match status" value="1"/>
</dbReference>
<sequence>MARSFDMSTIATMARFWWSLLLLWLCCLLLSPVDSSPVAITHLPGFDGPLPFSLETGYVEVDESNGVHLFYYFVESEKDPTRDPLVLWMQGGPGCSSLSGILYEMGPFRFDVQGYRGGLPTLLYRPETWTKVSNIIFIDSPIGSGFSYATSEEGFKSSDSKAVKMLVVFLKKWLHEHPQFLSNPLYIGGESYCGMIVPTLALEIHISNKESGEESLLNLKGYFAGNPVTDDRFDRAGTIQFFHGMGMLSDELYEFAKESCGGNYSDPPNALCAESIQAIDNCTKDINLSHILEPSCELIWSPGIQQATASNETSGLRVEYLVGDDLLFPFKCRSDTYQLSYVWANDEGVRESLGIRQGTKAEWKRCVSDIPYTRDITSTVEIHSRLRREGYPALIYNGDHDKEFSFVGTQAWIRSLNLPITDDWRPWYVDGQVAGFTRSYSTNLTYATVKGAGHTAPEYKPKECLVMFAKWLSGDPL</sequence>
<gene>
    <name evidence="6" type="primary">LOC123150508</name>
</gene>
<dbReference type="RefSeq" id="XP_044426283.1">
    <property type="nucleotide sequence ID" value="XM_044570348.1"/>
</dbReference>
<accession>A0A3B6R9Y3</accession>
<evidence type="ECO:0000256" key="3">
    <source>
        <dbReference type="ARBA" id="ARBA00023145"/>
    </source>
</evidence>
<dbReference type="InterPro" id="IPR001563">
    <property type="entry name" value="Peptidase_S10"/>
</dbReference>
<proteinExistence type="inferred from homology"/>
<evidence type="ECO:0000256" key="2">
    <source>
        <dbReference type="ARBA" id="ARBA00022729"/>
    </source>
</evidence>
<dbReference type="Proteomes" id="UP000019116">
    <property type="component" value="Chromosome 7A"/>
</dbReference>
<dbReference type="SUPFAM" id="SSF53474">
    <property type="entry name" value="alpha/beta-Hydrolases"/>
    <property type="match status" value="1"/>
</dbReference>
<dbReference type="PROSITE" id="PS00560">
    <property type="entry name" value="CARBOXYPEPT_SER_HIS"/>
    <property type="match status" value="1"/>
</dbReference>
<dbReference type="KEGG" id="taes:123150508"/>
<feature type="signal peptide" evidence="5">
    <location>
        <begin position="1"/>
        <end position="35"/>
    </location>
</feature>
<dbReference type="GeneID" id="123150508"/>
<dbReference type="Gramene" id="TraesCS7A02G002500.1">
    <property type="protein sequence ID" value="TraesCS7A02G002500.1"/>
    <property type="gene ID" value="TraesCS7A02G002500"/>
</dbReference>
<keyword evidence="7" id="KW-1185">Reference proteome</keyword>
<dbReference type="PaxDb" id="4565-Traes_7AS_12D323862.1"/>
<dbReference type="GO" id="GO:0006508">
    <property type="term" value="P:proteolysis"/>
    <property type="evidence" value="ECO:0007669"/>
    <property type="project" value="InterPro"/>
</dbReference>
<evidence type="ECO:0008006" key="8">
    <source>
        <dbReference type="Google" id="ProtNLM"/>
    </source>
</evidence>
<protein>
    <recommendedName>
        <fullName evidence="8">Carboxypeptidase</fullName>
    </recommendedName>
</protein>
<name>A0A3B6R9Y3_WHEAT</name>
<dbReference type="AlphaFoldDB" id="A0A3B6R9Y3"/>
<dbReference type="Gramene" id="TraesCS7A03G0006400.1">
    <property type="protein sequence ID" value="TraesCS7A03G0006400.1.CDS"/>
    <property type="gene ID" value="TraesCS7A03G0006400"/>
</dbReference>
<dbReference type="EnsemblPlants" id="TraesCS7A02G002500.1">
    <property type="protein sequence ID" value="TraesCS7A02G002500.1"/>
    <property type="gene ID" value="TraesCS7A02G002500"/>
</dbReference>
<dbReference type="Pfam" id="PF00450">
    <property type="entry name" value="Peptidase_S10"/>
    <property type="match status" value="1"/>
</dbReference>
<dbReference type="GO" id="GO:0019748">
    <property type="term" value="P:secondary metabolic process"/>
    <property type="evidence" value="ECO:0000318"/>
    <property type="project" value="GO_Central"/>
</dbReference>
<dbReference type="PANTHER" id="PTHR11802:SF204">
    <property type="entry name" value="OS11G0460800 PROTEIN"/>
    <property type="match status" value="1"/>
</dbReference>
<dbReference type="InterPro" id="IPR033124">
    <property type="entry name" value="Ser_caboxypep_his_AS"/>
</dbReference>
<dbReference type="Gramene" id="TraesROB_scaffold_017790_01G000200.1">
    <property type="protein sequence ID" value="TraesROB_scaffold_017790_01G000200.1"/>
    <property type="gene ID" value="TraesROB_scaffold_017790_01G000200"/>
</dbReference>
<dbReference type="PANTHER" id="PTHR11802">
    <property type="entry name" value="SERINE PROTEASE FAMILY S10 SERINE CARBOXYPEPTIDASE"/>
    <property type="match status" value="1"/>
</dbReference>
<keyword evidence="3" id="KW-0865">Zymogen</keyword>
<evidence type="ECO:0000256" key="4">
    <source>
        <dbReference type="ARBA" id="ARBA00023180"/>
    </source>
</evidence>
<evidence type="ECO:0000256" key="5">
    <source>
        <dbReference type="SAM" id="SignalP"/>
    </source>
</evidence>
<dbReference type="PRINTS" id="PR00724">
    <property type="entry name" value="CRBOXYPTASEC"/>
</dbReference>
<dbReference type="STRING" id="4565.A0A3B6R9Y3"/>
<dbReference type="Gramene" id="TraesNOR7A03G03849620.1">
    <property type="protein sequence ID" value="TraesNOR7A03G03849620.1"/>
    <property type="gene ID" value="TraesNOR7A03G03849620"/>
</dbReference>
<dbReference type="Gene3D" id="3.40.50.1820">
    <property type="entry name" value="alpha/beta hydrolase"/>
    <property type="match status" value="1"/>
</dbReference>
<dbReference type="Gene3D" id="3.40.50.12670">
    <property type="match status" value="1"/>
</dbReference>
<evidence type="ECO:0000313" key="7">
    <source>
        <dbReference type="Proteomes" id="UP000019116"/>
    </source>
</evidence>
<dbReference type="GO" id="GO:0004185">
    <property type="term" value="F:serine-type carboxypeptidase activity"/>
    <property type="evidence" value="ECO:0007669"/>
    <property type="project" value="InterPro"/>
</dbReference>
<evidence type="ECO:0000256" key="1">
    <source>
        <dbReference type="ARBA" id="ARBA00009431"/>
    </source>
</evidence>
<organism evidence="6">
    <name type="scientific">Triticum aestivum</name>
    <name type="common">Wheat</name>
    <dbReference type="NCBI Taxonomy" id="4565"/>
    <lineage>
        <taxon>Eukaryota</taxon>
        <taxon>Viridiplantae</taxon>
        <taxon>Streptophyta</taxon>
        <taxon>Embryophyta</taxon>
        <taxon>Tracheophyta</taxon>
        <taxon>Spermatophyta</taxon>
        <taxon>Magnoliopsida</taxon>
        <taxon>Liliopsida</taxon>
        <taxon>Poales</taxon>
        <taxon>Poaceae</taxon>
        <taxon>BOP clade</taxon>
        <taxon>Pooideae</taxon>
        <taxon>Triticodae</taxon>
        <taxon>Triticeae</taxon>
        <taxon>Triticinae</taxon>
        <taxon>Triticum</taxon>
    </lineage>
</organism>
<reference evidence="6" key="1">
    <citation type="submission" date="2018-08" db="EMBL/GenBank/DDBJ databases">
        <authorList>
            <person name="Rossello M."/>
        </authorList>
    </citation>
    <scope>NUCLEOTIDE SEQUENCE [LARGE SCALE GENOMIC DNA]</scope>
    <source>
        <strain evidence="6">cv. Chinese Spring</strain>
    </source>
</reference>
<dbReference type="SMR" id="A0A3B6R9Y3"/>
<keyword evidence="4" id="KW-0325">Glycoprotein</keyword>
<dbReference type="GO" id="GO:0016747">
    <property type="term" value="F:acyltransferase activity, transferring groups other than amino-acyl groups"/>
    <property type="evidence" value="ECO:0000318"/>
    <property type="project" value="GO_Central"/>
</dbReference>
<dbReference type="OMA" id="TWGNDET"/>
<comment type="similarity">
    <text evidence="1">Belongs to the peptidase S10 family.</text>
</comment>
<evidence type="ECO:0000313" key="6">
    <source>
        <dbReference type="EnsemblPlants" id="TraesCS7A02G002500.1"/>
    </source>
</evidence>